<keyword evidence="3" id="KW-0067">ATP-binding</keyword>
<evidence type="ECO:0000256" key="4">
    <source>
        <dbReference type="ARBA" id="ARBA00023267"/>
    </source>
</evidence>
<evidence type="ECO:0000256" key="3">
    <source>
        <dbReference type="ARBA" id="ARBA00022840"/>
    </source>
</evidence>
<gene>
    <name evidence="9" type="primary">birA</name>
    <name evidence="9" type="ORF">Pla52n_24910</name>
</gene>
<evidence type="ECO:0000256" key="5">
    <source>
        <dbReference type="ARBA" id="ARBA00024227"/>
    </source>
</evidence>
<dbReference type="PANTHER" id="PTHR12835">
    <property type="entry name" value="BIOTIN PROTEIN LIGASE"/>
    <property type="match status" value="1"/>
</dbReference>
<keyword evidence="10" id="KW-1185">Reference proteome</keyword>
<evidence type="ECO:0000256" key="2">
    <source>
        <dbReference type="ARBA" id="ARBA00022741"/>
    </source>
</evidence>
<dbReference type="InterPro" id="IPR003142">
    <property type="entry name" value="BPL_C"/>
</dbReference>
<sequence>MMTNGTSPHSLSDEPDDSNHDLRIHTTGDVSDDLRRATHRLIQQQLCGEVFHSAETLSTNTDALQELGGRGPKPDLDGLPILFLTDQQTAGRGRSGNQWQSPGDALTFSMLQPWQIASESGHLLSLAVGVAIAQAIEHDHAPLIARLKWPNDVYVSGGKVAGILIESLARQNSHVVIGIGVNVDQAPALDGAAAGQPTPQSLAKATGSPVSRAALLISIVESLAETLRQLQQSPSEILNAYRQRCLLAGKPISLLSGQRSVSGTCIGVLDNGALEVQTPTGIQQHFSGETRLIRSG</sequence>
<dbReference type="PANTHER" id="PTHR12835:SF5">
    <property type="entry name" value="BIOTIN--PROTEIN LIGASE"/>
    <property type="match status" value="1"/>
</dbReference>
<evidence type="ECO:0000256" key="6">
    <source>
        <dbReference type="ARBA" id="ARBA00047846"/>
    </source>
</evidence>
<dbReference type="SUPFAM" id="SSF50037">
    <property type="entry name" value="C-terminal domain of transcriptional repressors"/>
    <property type="match status" value="1"/>
</dbReference>
<dbReference type="PROSITE" id="PS51733">
    <property type="entry name" value="BPL_LPL_CATALYTIC"/>
    <property type="match status" value="1"/>
</dbReference>
<dbReference type="EMBL" id="SJPN01000003">
    <property type="protein sequence ID" value="TWU04450.1"/>
    <property type="molecule type" value="Genomic_DNA"/>
</dbReference>
<dbReference type="GO" id="GO:0005737">
    <property type="term" value="C:cytoplasm"/>
    <property type="evidence" value="ECO:0007669"/>
    <property type="project" value="TreeGrafter"/>
</dbReference>
<dbReference type="GO" id="GO:0005524">
    <property type="term" value="F:ATP binding"/>
    <property type="evidence" value="ECO:0007669"/>
    <property type="project" value="UniProtKB-KW"/>
</dbReference>
<evidence type="ECO:0000259" key="8">
    <source>
        <dbReference type="PROSITE" id="PS51733"/>
    </source>
</evidence>
<dbReference type="SUPFAM" id="SSF55681">
    <property type="entry name" value="Class II aaRS and biotin synthetases"/>
    <property type="match status" value="1"/>
</dbReference>
<evidence type="ECO:0000313" key="9">
    <source>
        <dbReference type="EMBL" id="TWU04450.1"/>
    </source>
</evidence>
<dbReference type="RefSeq" id="WP_146519870.1">
    <property type="nucleotide sequence ID" value="NZ_CP151726.1"/>
</dbReference>
<proteinExistence type="predicted"/>
<dbReference type="Proteomes" id="UP000320176">
    <property type="component" value="Unassembled WGS sequence"/>
</dbReference>
<evidence type="ECO:0000256" key="7">
    <source>
        <dbReference type="SAM" id="MobiDB-lite"/>
    </source>
</evidence>
<accession>A0A5C6AXJ4</accession>
<feature type="compositionally biased region" description="Polar residues" evidence="7">
    <location>
        <begin position="1"/>
        <end position="10"/>
    </location>
</feature>
<protein>
    <recommendedName>
        <fullName evidence="5">biotin--[biotin carboxyl-carrier protein] ligase</fullName>
        <ecNumber evidence="5">6.3.4.15</ecNumber>
    </recommendedName>
</protein>
<comment type="catalytic activity">
    <reaction evidence="6">
        <text>biotin + L-lysyl-[protein] + ATP = N(6)-biotinyl-L-lysyl-[protein] + AMP + diphosphate + H(+)</text>
        <dbReference type="Rhea" id="RHEA:11756"/>
        <dbReference type="Rhea" id="RHEA-COMP:9752"/>
        <dbReference type="Rhea" id="RHEA-COMP:10505"/>
        <dbReference type="ChEBI" id="CHEBI:15378"/>
        <dbReference type="ChEBI" id="CHEBI:29969"/>
        <dbReference type="ChEBI" id="CHEBI:30616"/>
        <dbReference type="ChEBI" id="CHEBI:33019"/>
        <dbReference type="ChEBI" id="CHEBI:57586"/>
        <dbReference type="ChEBI" id="CHEBI:83144"/>
        <dbReference type="ChEBI" id="CHEBI:456215"/>
        <dbReference type="EC" id="6.3.4.15"/>
    </reaction>
</comment>
<comment type="caution">
    <text evidence="9">The sequence shown here is derived from an EMBL/GenBank/DDBJ whole genome shotgun (WGS) entry which is preliminary data.</text>
</comment>
<reference evidence="9 10" key="1">
    <citation type="submission" date="2019-02" db="EMBL/GenBank/DDBJ databases">
        <title>Deep-cultivation of Planctomycetes and their phenomic and genomic characterization uncovers novel biology.</title>
        <authorList>
            <person name="Wiegand S."/>
            <person name="Jogler M."/>
            <person name="Boedeker C."/>
            <person name="Pinto D."/>
            <person name="Vollmers J."/>
            <person name="Rivas-Marin E."/>
            <person name="Kohn T."/>
            <person name="Peeters S.H."/>
            <person name="Heuer A."/>
            <person name="Rast P."/>
            <person name="Oberbeckmann S."/>
            <person name="Bunk B."/>
            <person name="Jeske O."/>
            <person name="Meyerdierks A."/>
            <person name="Storesund J.E."/>
            <person name="Kallscheuer N."/>
            <person name="Luecker S."/>
            <person name="Lage O.M."/>
            <person name="Pohl T."/>
            <person name="Merkel B.J."/>
            <person name="Hornburger P."/>
            <person name="Mueller R.-W."/>
            <person name="Bruemmer F."/>
            <person name="Labrenz M."/>
            <person name="Spormann A.M."/>
            <person name="Op Den Camp H."/>
            <person name="Overmann J."/>
            <person name="Amann R."/>
            <person name="Jetten M.S.M."/>
            <person name="Mascher T."/>
            <person name="Medema M.H."/>
            <person name="Devos D.P."/>
            <person name="Kaster A.-K."/>
            <person name="Ovreas L."/>
            <person name="Rohde M."/>
            <person name="Galperin M.Y."/>
            <person name="Jogler C."/>
        </authorList>
    </citation>
    <scope>NUCLEOTIDE SEQUENCE [LARGE SCALE GENOMIC DNA]</scope>
    <source>
        <strain evidence="9 10">Pla52n</strain>
    </source>
</reference>
<dbReference type="CDD" id="cd16442">
    <property type="entry name" value="BPL"/>
    <property type="match status" value="1"/>
</dbReference>
<dbReference type="Gene3D" id="3.30.930.10">
    <property type="entry name" value="Bira Bifunctional Protein, Domain 2"/>
    <property type="match status" value="1"/>
</dbReference>
<name>A0A5C6AXJ4_9BACT</name>
<dbReference type="EC" id="6.3.4.15" evidence="5"/>
<dbReference type="Pfam" id="PF03099">
    <property type="entry name" value="BPL_LplA_LipB"/>
    <property type="match status" value="1"/>
</dbReference>
<dbReference type="OrthoDB" id="9807064at2"/>
<organism evidence="9 10">
    <name type="scientific">Stieleria varia</name>
    <dbReference type="NCBI Taxonomy" id="2528005"/>
    <lineage>
        <taxon>Bacteria</taxon>
        <taxon>Pseudomonadati</taxon>
        <taxon>Planctomycetota</taxon>
        <taxon>Planctomycetia</taxon>
        <taxon>Pirellulales</taxon>
        <taxon>Pirellulaceae</taxon>
        <taxon>Stieleria</taxon>
    </lineage>
</organism>
<dbReference type="InterPro" id="IPR045864">
    <property type="entry name" value="aa-tRNA-synth_II/BPL/LPL"/>
</dbReference>
<evidence type="ECO:0000313" key="10">
    <source>
        <dbReference type="Proteomes" id="UP000320176"/>
    </source>
</evidence>
<dbReference type="InterPro" id="IPR004408">
    <property type="entry name" value="Biotin_CoA_COase_ligase"/>
</dbReference>
<dbReference type="Gene3D" id="2.30.30.100">
    <property type="match status" value="1"/>
</dbReference>
<keyword evidence="4" id="KW-0092">Biotin</keyword>
<dbReference type="NCBIfam" id="TIGR00121">
    <property type="entry name" value="birA_ligase"/>
    <property type="match status" value="1"/>
</dbReference>
<dbReference type="InterPro" id="IPR004143">
    <property type="entry name" value="BPL_LPL_catalytic"/>
</dbReference>
<feature type="compositionally biased region" description="Basic and acidic residues" evidence="7">
    <location>
        <begin position="17"/>
        <end position="26"/>
    </location>
</feature>
<dbReference type="Pfam" id="PF02237">
    <property type="entry name" value="BPL_C"/>
    <property type="match status" value="1"/>
</dbReference>
<keyword evidence="2" id="KW-0547">Nucleotide-binding</keyword>
<dbReference type="AlphaFoldDB" id="A0A5C6AXJ4"/>
<keyword evidence="1 9" id="KW-0436">Ligase</keyword>
<feature type="domain" description="BPL/LPL catalytic" evidence="8">
    <location>
        <begin position="40"/>
        <end position="231"/>
    </location>
</feature>
<dbReference type="InterPro" id="IPR008988">
    <property type="entry name" value="Transcriptional_repressor_C"/>
</dbReference>
<evidence type="ECO:0000256" key="1">
    <source>
        <dbReference type="ARBA" id="ARBA00022598"/>
    </source>
</evidence>
<dbReference type="GO" id="GO:0004077">
    <property type="term" value="F:biotin--[biotin carboxyl-carrier protein] ligase activity"/>
    <property type="evidence" value="ECO:0007669"/>
    <property type="project" value="UniProtKB-EC"/>
</dbReference>
<feature type="region of interest" description="Disordered" evidence="7">
    <location>
        <begin position="1"/>
        <end position="26"/>
    </location>
</feature>